<dbReference type="GO" id="GO:0046872">
    <property type="term" value="F:metal ion binding"/>
    <property type="evidence" value="ECO:0007669"/>
    <property type="project" value="UniProtKB-KW"/>
</dbReference>
<dbReference type="PROSITE" id="PS51918">
    <property type="entry name" value="RADICAL_SAM"/>
    <property type="match status" value="1"/>
</dbReference>
<dbReference type="CDD" id="cd01335">
    <property type="entry name" value="Radical_SAM"/>
    <property type="match status" value="1"/>
</dbReference>
<evidence type="ECO:0000313" key="8">
    <source>
        <dbReference type="Proteomes" id="UP000001492"/>
    </source>
</evidence>
<protein>
    <submittedName>
        <fullName evidence="7">Radical SAM domain protein</fullName>
    </submittedName>
</protein>
<dbReference type="Proteomes" id="UP000001492">
    <property type="component" value="Chromosome 1"/>
</dbReference>
<comment type="cofactor">
    <cofactor evidence="1">
        <name>[4Fe-4S] cluster</name>
        <dbReference type="ChEBI" id="CHEBI:49883"/>
    </cofactor>
</comment>
<evidence type="ECO:0000256" key="5">
    <source>
        <dbReference type="ARBA" id="ARBA00023014"/>
    </source>
</evidence>
<dbReference type="InterPro" id="IPR056488">
    <property type="entry name" value="Zn_ribbon_HMPTM"/>
</dbReference>
<organism evidence="7 8">
    <name type="scientific">Asticcacaulis excentricus (strain ATCC 15261 / DSM 4724 / KCTC 12464 / NCIMB 9791 / VKM B-1370 / CB 48)</name>
    <dbReference type="NCBI Taxonomy" id="573065"/>
    <lineage>
        <taxon>Bacteria</taxon>
        <taxon>Pseudomonadati</taxon>
        <taxon>Pseudomonadota</taxon>
        <taxon>Alphaproteobacteria</taxon>
        <taxon>Caulobacterales</taxon>
        <taxon>Caulobacteraceae</taxon>
        <taxon>Asticcacaulis</taxon>
    </lineage>
</organism>
<keyword evidence="3" id="KW-0479">Metal-binding</keyword>
<keyword evidence="4" id="KW-0408">Iron</keyword>
<dbReference type="eggNOG" id="COG1964">
    <property type="taxonomic scope" value="Bacteria"/>
</dbReference>
<reference evidence="8" key="1">
    <citation type="submission" date="2010-12" db="EMBL/GenBank/DDBJ databases">
        <title>Complete sequence of chromosome 1 of Asticcacaulis excentricus CB 48.</title>
        <authorList>
            <consortium name="US DOE Joint Genome Institute"/>
            <person name="Lucas S."/>
            <person name="Copeland A."/>
            <person name="Lapidus A."/>
            <person name="Cheng J.-F."/>
            <person name="Bruce D."/>
            <person name="Goodwin L."/>
            <person name="Pitluck S."/>
            <person name="Teshima H."/>
            <person name="Davenport K."/>
            <person name="Detter J.C."/>
            <person name="Han C."/>
            <person name="Tapia R."/>
            <person name="Land M."/>
            <person name="Hauser L."/>
            <person name="Jeffries C."/>
            <person name="Kyrpides N."/>
            <person name="Ivanova N."/>
            <person name="Ovchinnikova G."/>
            <person name="Brun Y.V."/>
            <person name="Woyke T."/>
        </authorList>
    </citation>
    <scope>NUCLEOTIDE SEQUENCE [LARGE SCALE GENOMIC DNA]</scope>
    <source>
        <strain evidence="8">ATCC 15261 / DSM 4724 / KCTC 12464 / NCIMB 9791 / VKM B-1370 / CB 48</strain>
    </source>
</reference>
<gene>
    <name evidence="7" type="ordered locus">Astex_0726</name>
</gene>
<evidence type="ECO:0000313" key="7">
    <source>
        <dbReference type="EMBL" id="ADU12411.1"/>
    </source>
</evidence>
<name>E8RRU0_ASTEC</name>
<feature type="domain" description="Radical SAM core" evidence="6">
    <location>
        <begin position="89"/>
        <end position="313"/>
    </location>
</feature>
<evidence type="ECO:0000256" key="1">
    <source>
        <dbReference type="ARBA" id="ARBA00001966"/>
    </source>
</evidence>
<dbReference type="KEGG" id="aex:Astex_0726"/>
<dbReference type="GO" id="GO:0003824">
    <property type="term" value="F:catalytic activity"/>
    <property type="evidence" value="ECO:0007669"/>
    <property type="project" value="InterPro"/>
</dbReference>
<dbReference type="PANTHER" id="PTHR43306:SF1">
    <property type="entry name" value="7,8-DIHYDRO-6-HYDROXYMETHYLPTERIN DIMETHYLTRANSFERASE"/>
    <property type="match status" value="1"/>
</dbReference>
<evidence type="ECO:0000256" key="2">
    <source>
        <dbReference type="ARBA" id="ARBA00022691"/>
    </source>
</evidence>
<dbReference type="InterPro" id="IPR007197">
    <property type="entry name" value="rSAM"/>
</dbReference>
<keyword evidence="2" id="KW-0949">S-adenosyl-L-methionine</keyword>
<dbReference type="SFLD" id="SFLDS00029">
    <property type="entry name" value="Radical_SAM"/>
    <property type="match status" value="1"/>
</dbReference>
<dbReference type="RefSeq" id="WP_013478245.1">
    <property type="nucleotide sequence ID" value="NC_014816.1"/>
</dbReference>
<dbReference type="InterPro" id="IPR058240">
    <property type="entry name" value="rSAM_sf"/>
</dbReference>
<keyword evidence="8" id="KW-1185">Reference proteome</keyword>
<evidence type="ECO:0000256" key="3">
    <source>
        <dbReference type="ARBA" id="ARBA00022723"/>
    </source>
</evidence>
<dbReference type="Gene3D" id="3.20.20.70">
    <property type="entry name" value="Aldolase class I"/>
    <property type="match status" value="1"/>
</dbReference>
<dbReference type="InterPro" id="IPR034474">
    <property type="entry name" value="Methyltransferase_Class_D"/>
</dbReference>
<dbReference type="SUPFAM" id="SSF102114">
    <property type="entry name" value="Radical SAM enzymes"/>
    <property type="match status" value="1"/>
</dbReference>
<dbReference type="Pfam" id="PF23545">
    <property type="entry name" value="Zn_ribbon_HMPTM"/>
    <property type="match status" value="1"/>
</dbReference>
<dbReference type="HOGENOM" id="CLU_023791_0_0_5"/>
<dbReference type="SFLD" id="SFLDG01067">
    <property type="entry name" value="SPASM/twitch_domain_containing"/>
    <property type="match status" value="1"/>
</dbReference>
<dbReference type="InterPro" id="IPR013785">
    <property type="entry name" value="Aldolase_TIM"/>
</dbReference>
<proteinExistence type="predicted"/>
<dbReference type="GO" id="GO:0051536">
    <property type="term" value="F:iron-sulfur cluster binding"/>
    <property type="evidence" value="ECO:0007669"/>
    <property type="project" value="UniProtKB-KW"/>
</dbReference>
<accession>E8RRU0</accession>
<dbReference type="AlphaFoldDB" id="E8RRU0"/>
<dbReference type="EMBL" id="CP002395">
    <property type="protein sequence ID" value="ADU12411.1"/>
    <property type="molecule type" value="Genomic_DNA"/>
</dbReference>
<dbReference type="PANTHER" id="PTHR43306">
    <property type="entry name" value="7,8-DIHYDRO-6-HYDROXYMETHYLPTERIN DIMETHYLTRANSFERASE"/>
    <property type="match status" value="1"/>
</dbReference>
<dbReference type="SFLD" id="SFLDG01100">
    <property type="entry name" value="methyltransferase_(Class_D)"/>
    <property type="match status" value="1"/>
</dbReference>
<evidence type="ECO:0000259" key="6">
    <source>
        <dbReference type="PROSITE" id="PS51918"/>
    </source>
</evidence>
<sequence length="466" mass="52685">MAARDYIFFELTNSICSQCFRKLEAKIIFQNDRVYMLKTCPDHGKEKVLISTDIPYYKKTRDFNKPGDMPRKFGMKVERGCPYDCGLCSDHEQHSCVSIVELTDRCNLTCPTCYASSSPSHGRHRSLEEIETMLDIVVASEGEPDVVQLSGGEPTLHPDFFAVMDMAKARPIKHLMINTNGIRIAKDHAFVERLATYMPGIEVYLQFDSLEAEALTSLRGEDLRATRRQAIDHLNAFNISTTLVVTLQKGLNDHEVGNILGYARQQPCVRGVTFQPTQAAGRTEHFRPETDRITLSEVRQAILDQSHIFTSDDLVPVPCHPDAIMMGYALKLGDELVPLTRHFSPEELLSTSRNTVNFETMPEVHAKLIKLFSTGNSPSDCTDTIADILCCLPQIKRETAYGALTYSNLFRVIVMKFYDAHDFDVRGVKKSCVHIVHKDGRIIPFDTMNLFYRDKETESKLMSAAR</sequence>
<dbReference type="OrthoDB" id="9792276at2"/>
<evidence type="ECO:0000256" key="4">
    <source>
        <dbReference type="ARBA" id="ARBA00023004"/>
    </source>
</evidence>
<keyword evidence="5" id="KW-0411">Iron-sulfur</keyword>
<dbReference type="Pfam" id="PF04055">
    <property type="entry name" value="Radical_SAM"/>
    <property type="match status" value="1"/>
</dbReference>
<dbReference type="STRING" id="573065.Astex_0726"/>